<dbReference type="InterPro" id="IPR019786">
    <property type="entry name" value="Zinc_finger_PHD-type_CS"/>
</dbReference>
<evidence type="ECO:0000256" key="7">
    <source>
        <dbReference type="SAM" id="MobiDB-lite"/>
    </source>
</evidence>
<dbReference type="Pfam" id="PF00628">
    <property type="entry name" value="PHD"/>
    <property type="match status" value="1"/>
</dbReference>
<dbReference type="PROSITE" id="PS50016">
    <property type="entry name" value="ZF_PHD_2"/>
    <property type="match status" value="1"/>
</dbReference>
<sequence>MSDREESAADPDFDADARKRKSKSPSTFLAAESKRAKAEMDDLDTDDIAKQYKKFQSAPKFNLNSEELYCVCRKLDNGTLMISCDNCEEWFHTRCMKIDLQHLGLLDRFFCKFCQWKGKGATHWNRKCRMPSCFKPARVKEQSKYCSEECAMSFLRQKLVGSPNFTEKDIAFVINYCGSHAELELLGLQFPELVHVQKLDMERLTREVREMLTKNDLQRKELEKELEAVLKTRAYIELIKKRTEIINEKAHELLRDDDETENAKKSKKKRSKPKKTDLCCFDQRVYQIVNQPGTADTLNLERGLSVYEMSQREIDDALREFSKEDLSESAICLTDRRKCLRHSGWYNLLQDRTWKRQVELQEALDKLKALKDGALREYSISVYEKDECSPDKKAPEMVVH</sequence>
<evidence type="ECO:0000256" key="4">
    <source>
        <dbReference type="ARBA" id="ARBA00022833"/>
    </source>
</evidence>
<keyword evidence="4" id="KW-0862">Zinc</keyword>
<dbReference type="InterPro" id="IPR037869">
    <property type="entry name" value="Spp1/CFP1"/>
</dbReference>
<dbReference type="GO" id="GO:0045893">
    <property type="term" value="P:positive regulation of DNA-templated transcription"/>
    <property type="evidence" value="ECO:0007669"/>
    <property type="project" value="TreeGrafter"/>
</dbReference>
<gene>
    <name evidence="9" type="ORF">METBISCDRAFT_21042</name>
</gene>
<dbReference type="AlphaFoldDB" id="A0A4P9ZID7"/>
<evidence type="ECO:0000256" key="5">
    <source>
        <dbReference type="ARBA" id="ARBA00023242"/>
    </source>
</evidence>
<dbReference type="Gene3D" id="3.30.40.10">
    <property type="entry name" value="Zinc/RING finger domain, C3HC4 (zinc finger)"/>
    <property type="match status" value="1"/>
</dbReference>
<feature type="region of interest" description="Disordered" evidence="7">
    <location>
        <begin position="1"/>
        <end position="33"/>
    </location>
</feature>
<reference evidence="10" key="1">
    <citation type="journal article" date="2018" name="Nat. Microbiol.">
        <title>Leveraging single-cell genomics to expand the fungal tree of life.</title>
        <authorList>
            <person name="Ahrendt S.R."/>
            <person name="Quandt C.A."/>
            <person name="Ciobanu D."/>
            <person name="Clum A."/>
            <person name="Salamov A."/>
            <person name="Andreopoulos B."/>
            <person name="Cheng J.F."/>
            <person name="Woyke T."/>
            <person name="Pelin A."/>
            <person name="Henrissat B."/>
            <person name="Reynolds N.K."/>
            <person name="Benny G.L."/>
            <person name="Smith M.E."/>
            <person name="James T.Y."/>
            <person name="Grigoriev I.V."/>
        </authorList>
    </citation>
    <scope>NUCLEOTIDE SEQUENCE [LARGE SCALE GENOMIC DNA]</scope>
    <source>
        <strain evidence="10">Baker2002</strain>
    </source>
</reference>
<keyword evidence="10" id="KW-1185">Reference proteome</keyword>
<evidence type="ECO:0000259" key="8">
    <source>
        <dbReference type="PROSITE" id="PS50016"/>
    </source>
</evidence>
<keyword evidence="2" id="KW-0479">Metal-binding</keyword>
<comment type="subcellular location">
    <subcellularLocation>
        <location evidence="1">Nucleus</location>
    </subcellularLocation>
</comment>
<protein>
    <recommendedName>
        <fullName evidence="8">PHD-type domain-containing protein</fullName>
    </recommendedName>
</protein>
<evidence type="ECO:0000256" key="6">
    <source>
        <dbReference type="PROSITE-ProRule" id="PRU00146"/>
    </source>
</evidence>
<dbReference type="SMART" id="SM00249">
    <property type="entry name" value="PHD"/>
    <property type="match status" value="1"/>
</dbReference>
<proteinExistence type="predicted"/>
<organism evidence="9 10">
    <name type="scientific">Metschnikowia bicuspidata</name>
    <dbReference type="NCBI Taxonomy" id="27322"/>
    <lineage>
        <taxon>Eukaryota</taxon>
        <taxon>Fungi</taxon>
        <taxon>Dikarya</taxon>
        <taxon>Ascomycota</taxon>
        <taxon>Saccharomycotina</taxon>
        <taxon>Pichiomycetes</taxon>
        <taxon>Metschnikowiaceae</taxon>
        <taxon>Metschnikowia</taxon>
    </lineage>
</organism>
<dbReference type="InterPro" id="IPR013083">
    <property type="entry name" value="Znf_RING/FYVE/PHD"/>
</dbReference>
<evidence type="ECO:0000256" key="1">
    <source>
        <dbReference type="ARBA" id="ARBA00004123"/>
    </source>
</evidence>
<dbReference type="OrthoDB" id="436852at2759"/>
<dbReference type="GO" id="GO:0008270">
    <property type="term" value="F:zinc ion binding"/>
    <property type="evidence" value="ECO:0007669"/>
    <property type="project" value="UniProtKB-KW"/>
</dbReference>
<dbReference type="InterPro" id="IPR001965">
    <property type="entry name" value="Znf_PHD"/>
</dbReference>
<dbReference type="InterPro" id="IPR019787">
    <property type="entry name" value="Znf_PHD-finger"/>
</dbReference>
<dbReference type="InterPro" id="IPR011011">
    <property type="entry name" value="Znf_FYVE_PHD"/>
</dbReference>
<evidence type="ECO:0000313" key="9">
    <source>
        <dbReference type="EMBL" id="RKP32773.1"/>
    </source>
</evidence>
<accession>A0A4P9ZID7</accession>
<keyword evidence="3 6" id="KW-0863">Zinc-finger</keyword>
<name>A0A4P9ZID7_9ASCO</name>
<dbReference type="Proteomes" id="UP000268321">
    <property type="component" value="Unassembled WGS sequence"/>
</dbReference>
<dbReference type="PROSITE" id="PS01359">
    <property type="entry name" value="ZF_PHD_1"/>
    <property type="match status" value="1"/>
</dbReference>
<evidence type="ECO:0000256" key="2">
    <source>
        <dbReference type="ARBA" id="ARBA00022723"/>
    </source>
</evidence>
<dbReference type="SUPFAM" id="SSF57903">
    <property type="entry name" value="FYVE/PHD zinc finger"/>
    <property type="match status" value="1"/>
</dbReference>
<dbReference type="GO" id="GO:0048188">
    <property type="term" value="C:Set1C/COMPASS complex"/>
    <property type="evidence" value="ECO:0007669"/>
    <property type="project" value="InterPro"/>
</dbReference>
<dbReference type="PANTHER" id="PTHR46174">
    <property type="entry name" value="CXXC-TYPE ZINC FINGER PROTEIN 1"/>
    <property type="match status" value="1"/>
</dbReference>
<evidence type="ECO:0000256" key="3">
    <source>
        <dbReference type="ARBA" id="ARBA00022771"/>
    </source>
</evidence>
<dbReference type="PANTHER" id="PTHR46174:SF1">
    <property type="entry name" value="CXXC-TYPE ZINC FINGER PROTEIN 1"/>
    <property type="match status" value="1"/>
</dbReference>
<evidence type="ECO:0000313" key="10">
    <source>
        <dbReference type="Proteomes" id="UP000268321"/>
    </source>
</evidence>
<dbReference type="EMBL" id="ML004429">
    <property type="protein sequence ID" value="RKP32773.1"/>
    <property type="molecule type" value="Genomic_DNA"/>
</dbReference>
<keyword evidence="5" id="KW-0539">Nucleus</keyword>
<feature type="domain" description="PHD-type" evidence="8">
    <location>
        <begin position="67"/>
        <end position="117"/>
    </location>
</feature>